<keyword evidence="5" id="KW-1185">Reference proteome</keyword>
<dbReference type="SUPFAM" id="SSF49478">
    <property type="entry name" value="Cna protein B-type domain"/>
    <property type="match status" value="1"/>
</dbReference>
<keyword evidence="2" id="KW-0732">Signal</keyword>
<evidence type="ECO:0000313" key="5">
    <source>
        <dbReference type="Proteomes" id="UP001055025"/>
    </source>
</evidence>
<organism evidence="4 5">
    <name type="scientific">Granulimonas faecalis</name>
    <dbReference type="NCBI Taxonomy" id="2894155"/>
    <lineage>
        <taxon>Bacteria</taxon>
        <taxon>Bacillati</taxon>
        <taxon>Actinomycetota</taxon>
        <taxon>Coriobacteriia</taxon>
        <taxon>Coriobacteriales</taxon>
        <taxon>Kribbibacteriaceae</taxon>
        <taxon>Granulimonas</taxon>
    </lineage>
</organism>
<accession>A0AAV5B4S1</accession>
<dbReference type="InterPro" id="IPR041033">
    <property type="entry name" value="SpaA_PFL_dom_1"/>
</dbReference>
<evidence type="ECO:0000259" key="3">
    <source>
        <dbReference type="Pfam" id="PF17802"/>
    </source>
</evidence>
<name>A0AAV5B4S1_9ACTN</name>
<dbReference type="AlphaFoldDB" id="A0AAV5B4S1"/>
<reference evidence="4" key="1">
    <citation type="journal article" date="2022" name="Int. J. Syst. Evol. Microbiol.">
        <title>Granulimonas faecalis gen. nov., sp. nov., and Leptogranulimonas caecicola gen. nov., sp. nov., novel lactate-producing Atopobiaceae bacteria isolated from mouse intestines, and an emended description of the family Atopobiaceae.</title>
        <authorList>
            <person name="Morinaga K."/>
            <person name="Kusada H."/>
            <person name="Sakamoto S."/>
            <person name="Murakami T."/>
            <person name="Toyoda A."/>
            <person name="Mori H."/>
            <person name="Meng X.Y."/>
            <person name="Takashino M."/>
            <person name="Murotomi K."/>
            <person name="Tamaki H."/>
        </authorList>
    </citation>
    <scope>NUCLEOTIDE SEQUENCE</scope>
    <source>
        <strain evidence="4">OPF53</strain>
    </source>
</reference>
<keyword evidence="1" id="KW-0812">Transmembrane</keyword>
<dbReference type="Pfam" id="PF17802">
    <property type="entry name" value="SpaA"/>
    <property type="match status" value="1"/>
</dbReference>
<evidence type="ECO:0000256" key="1">
    <source>
        <dbReference type="SAM" id="Phobius"/>
    </source>
</evidence>
<feature type="chain" id="PRO_5043573832" description="SpaA-like prealbumin fold domain-containing protein" evidence="2">
    <location>
        <begin position="35"/>
        <end position="572"/>
    </location>
</feature>
<feature type="signal peptide" evidence="2">
    <location>
        <begin position="1"/>
        <end position="34"/>
    </location>
</feature>
<evidence type="ECO:0000313" key="4">
    <source>
        <dbReference type="EMBL" id="GJM56187.1"/>
    </source>
</evidence>
<feature type="transmembrane region" description="Helical" evidence="1">
    <location>
        <begin position="537"/>
        <end position="556"/>
    </location>
</feature>
<dbReference type="InterPro" id="IPR013783">
    <property type="entry name" value="Ig-like_fold"/>
</dbReference>
<dbReference type="EMBL" id="BQKC01000002">
    <property type="protein sequence ID" value="GJM56187.1"/>
    <property type="molecule type" value="Genomic_DNA"/>
</dbReference>
<dbReference type="GO" id="GO:0005975">
    <property type="term" value="P:carbohydrate metabolic process"/>
    <property type="evidence" value="ECO:0007669"/>
    <property type="project" value="UniProtKB-ARBA"/>
</dbReference>
<feature type="domain" description="SpaA-like prealbumin fold" evidence="3">
    <location>
        <begin position="416"/>
        <end position="491"/>
    </location>
</feature>
<sequence>MFSPKSKIARAACVAGLSLSLVGGVCAPAVQALAAEGDHTVTVTSAQTHTYKLIKLFDGTFTTDAEGRLHMGDAKVSDEAVAKVLRNTLNTYAHDPKWETATDQQLADGIASLSEDEMQAFANSVAAGNVGGENYTPLASSTGSYVVGTAAGQSGTATLTAPSDGYYLIVSDPSSVWGKVGESGTQAVLTPVAGDTTVATKTEVPVLVKTVADNFAHDPDGREDWDKEFTKVSDFDIHNAGDIANVKDVRYKVEVSLPDIMGDMDSYPVTVHSTLGSGLKFGPNAKESWVSATLVNEDGSKTVPIQFSSDNISILNAVDGVGDEMVLDFGDVRKVLADAGVTPSEMGGYHIEYVYNGSRIIDGAEGNLDALLGSRTSLADPLVSTAYATYKPYTYGFMGGETNKTAEDQAKLYSYSLKVDKVDGDAEALKGAKFTLTEADGTVIGKDITAADDGTFTFTGLDSGVEYTLTETTVPAGHKAIDPIKFKIAATVSAEGDEITAISATETADPSNAATFTVDDATVVATVVNLSGPQMPVTGMAGIAGGILAGGVLIAVSGVKLARAKKDSEDPE</sequence>
<comment type="caution">
    <text evidence="4">The sequence shown here is derived from an EMBL/GenBank/DDBJ whole genome shotgun (WGS) entry which is preliminary data.</text>
</comment>
<dbReference type="Gene3D" id="2.60.40.10">
    <property type="entry name" value="Immunoglobulins"/>
    <property type="match status" value="1"/>
</dbReference>
<keyword evidence="1" id="KW-1133">Transmembrane helix</keyword>
<dbReference type="Proteomes" id="UP001055025">
    <property type="component" value="Unassembled WGS sequence"/>
</dbReference>
<keyword evidence="1" id="KW-0472">Membrane</keyword>
<protein>
    <recommendedName>
        <fullName evidence="3">SpaA-like prealbumin fold domain-containing protein</fullName>
    </recommendedName>
</protein>
<proteinExistence type="predicted"/>
<gene>
    <name evidence="4" type="ORF">ATOP_18420</name>
</gene>
<dbReference type="RefSeq" id="WP_265591087.1">
    <property type="nucleotide sequence ID" value="NZ_BQKC01000002.1"/>
</dbReference>
<evidence type="ECO:0000256" key="2">
    <source>
        <dbReference type="SAM" id="SignalP"/>
    </source>
</evidence>